<feature type="compositionally biased region" description="Low complexity" evidence="6">
    <location>
        <begin position="301"/>
        <end position="311"/>
    </location>
</feature>
<feature type="compositionally biased region" description="Basic residues" evidence="6">
    <location>
        <begin position="312"/>
        <end position="322"/>
    </location>
</feature>
<evidence type="ECO:0000256" key="6">
    <source>
        <dbReference type="SAM" id="MobiDB-lite"/>
    </source>
</evidence>
<accession>A0A7J0EJB0</accession>
<dbReference type="GO" id="GO:0005634">
    <property type="term" value="C:nucleus"/>
    <property type="evidence" value="ECO:0007669"/>
    <property type="project" value="TreeGrafter"/>
</dbReference>
<evidence type="ECO:0000256" key="2">
    <source>
        <dbReference type="ARBA" id="ARBA00022679"/>
    </source>
</evidence>
<evidence type="ECO:0000313" key="10">
    <source>
        <dbReference type="Proteomes" id="UP000585474"/>
    </source>
</evidence>
<feature type="compositionally biased region" description="Basic residues" evidence="6">
    <location>
        <begin position="257"/>
        <end position="272"/>
    </location>
</feature>
<evidence type="ECO:0000313" key="9">
    <source>
        <dbReference type="EMBL" id="GFY86480.1"/>
    </source>
</evidence>
<feature type="compositionally biased region" description="Basic and acidic residues" evidence="6">
    <location>
        <begin position="356"/>
        <end position="371"/>
    </location>
</feature>
<reference evidence="9 10" key="1">
    <citation type="submission" date="2019-07" db="EMBL/GenBank/DDBJ databases">
        <title>De Novo Assembly of kiwifruit Actinidia rufa.</title>
        <authorList>
            <person name="Sugita-Konishi S."/>
            <person name="Sato K."/>
            <person name="Mori E."/>
            <person name="Abe Y."/>
            <person name="Kisaki G."/>
            <person name="Hamano K."/>
            <person name="Suezawa K."/>
            <person name="Otani M."/>
            <person name="Fukuda T."/>
            <person name="Manabe T."/>
            <person name="Gomi K."/>
            <person name="Tabuchi M."/>
            <person name="Akimitsu K."/>
            <person name="Kataoka I."/>
        </authorList>
    </citation>
    <scope>NUCLEOTIDE SEQUENCE [LARGE SCALE GENOMIC DNA]</scope>
    <source>
        <strain evidence="10">cv. Fuchu</strain>
    </source>
</reference>
<keyword evidence="3" id="KW-0949">S-adenosyl-L-methionine</keyword>
<proteinExistence type="predicted"/>
<evidence type="ECO:0000256" key="4">
    <source>
        <dbReference type="ARBA" id="ARBA00023015"/>
    </source>
</evidence>
<keyword evidence="4" id="KW-0805">Transcription regulation</keyword>
<feature type="region of interest" description="Disordered" evidence="6">
    <location>
        <begin position="338"/>
        <end position="414"/>
    </location>
</feature>
<protein>
    <submittedName>
        <fullName evidence="9">SET domain-containing protein</fullName>
    </submittedName>
</protein>
<feature type="domain" description="CXC" evidence="8">
    <location>
        <begin position="551"/>
        <end position="657"/>
    </location>
</feature>
<dbReference type="EMBL" id="BJWL01000005">
    <property type="protein sequence ID" value="GFY86480.1"/>
    <property type="molecule type" value="Genomic_DNA"/>
</dbReference>
<dbReference type="PROSITE" id="PS51633">
    <property type="entry name" value="CXC"/>
    <property type="match status" value="1"/>
</dbReference>
<dbReference type="GO" id="GO:0003682">
    <property type="term" value="F:chromatin binding"/>
    <property type="evidence" value="ECO:0007669"/>
    <property type="project" value="TreeGrafter"/>
</dbReference>
<dbReference type="AlphaFoldDB" id="A0A7J0EJB0"/>
<keyword evidence="10" id="KW-1185">Reference proteome</keyword>
<dbReference type="Pfam" id="PF00856">
    <property type="entry name" value="SET"/>
    <property type="match status" value="1"/>
</dbReference>
<evidence type="ECO:0000259" key="7">
    <source>
        <dbReference type="PROSITE" id="PS50280"/>
    </source>
</evidence>
<organism evidence="9 10">
    <name type="scientific">Actinidia rufa</name>
    <dbReference type="NCBI Taxonomy" id="165716"/>
    <lineage>
        <taxon>Eukaryota</taxon>
        <taxon>Viridiplantae</taxon>
        <taxon>Streptophyta</taxon>
        <taxon>Embryophyta</taxon>
        <taxon>Tracheophyta</taxon>
        <taxon>Spermatophyta</taxon>
        <taxon>Magnoliopsida</taxon>
        <taxon>eudicotyledons</taxon>
        <taxon>Gunneridae</taxon>
        <taxon>Pentapetalae</taxon>
        <taxon>asterids</taxon>
        <taxon>Ericales</taxon>
        <taxon>Actinidiaceae</taxon>
        <taxon>Actinidia</taxon>
    </lineage>
</organism>
<feature type="compositionally biased region" description="Polar residues" evidence="6">
    <location>
        <begin position="346"/>
        <end position="355"/>
    </location>
</feature>
<dbReference type="PROSITE" id="PS50280">
    <property type="entry name" value="SET"/>
    <property type="match status" value="1"/>
</dbReference>
<gene>
    <name evidence="9" type="ORF">Acr_05g0001190</name>
</gene>
<keyword evidence="1" id="KW-0489">Methyltransferase</keyword>
<evidence type="ECO:0000256" key="3">
    <source>
        <dbReference type="ARBA" id="ARBA00022691"/>
    </source>
</evidence>
<dbReference type="PANTHER" id="PTHR45747:SF4">
    <property type="entry name" value="HISTONE-LYSINE N-METHYLTRANSFERASE E(Z)"/>
    <property type="match status" value="1"/>
</dbReference>
<dbReference type="InterPro" id="IPR045318">
    <property type="entry name" value="EZH1/2-like"/>
</dbReference>
<dbReference type="SUPFAM" id="SSF82199">
    <property type="entry name" value="SET domain"/>
    <property type="match status" value="1"/>
</dbReference>
<dbReference type="GO" id="GO:0032259">
    <property type="term" value="P:methylation"/>
    <property type="evidence" value="ECO:0007669"/>
    <property type="project" value="UniProtKB-KW"/>
</dbReference>
<dbReference type="GO" id="GO:0031507">
    <property type="term" value="P:heterochromatin formation"/>
    <property type="evidence" value="ECO:0007669"/>
    <property type="project" value="TreeGrafter"/>
</dbReference>
<dbReference type="OrthoDB" id="6141102at2759"/>
<feature type="region of interest" description="Disordered" evidence="6">
    <location>
        <begin position="752"/>
        <end position="778"/>
    </location>
</feature>
<dbReference type="SMART" id="SM00317">
    <property type="entry name" value="SET"/>
    <property type="match status" value="1"/>
</dbReference>
<comment type="caution">
    <text evidence="9">The sequence shown here is derived from an EMBL/GenBank/DDBJ whole genome shotgun (WGS) entry which is preliminary data.</text>
</comment>
<feature type="domain" description="SET" evidence="7">
    <location>
        <begin position="483"/>
        <end position="744"/>
    </location>
</feature>
<dbReference type="InterPro" id="IPR026489">
    <property type="entry name" value="CXC_dom"/>
</dbReference>
<keyword evidence="5" id="KW-0804">Transcription</keyword>
<feature type="compositionally biased region" description="Basic and acidic residues" evidence="6">
    <location>
        <begin position="752"/>
        <end position="767"/>
    </location>
</feature>
<feature type="region of interest" description="Disordered" evidence="6">
    <location>
        <begin position="234"/>
        <end position="322"/>
    </location>
</feature>
<dbReference type="PANTHER" id="PTHR45747">
    <property type="entry name" value="HISTONE-LYSINE N-METHYLTRANSFERASE E(Z)"/>
    <property type="match status" value="1"/>
</dbReference>
<evidence type="ECO:0000259" key="8">
    <source>
        <dbReference type="PROSITE" id="PS51633"/>
    </source>
</evidence>
<dbReference type="Proteomes" id="UP000585474">
    <property type="component" value="Unassembled WGS sequence"/>
</dbReference>
<name>A0A7J0EJB0_9ERIC</name>
<dbReference type="InterPro" id="IPR001214">
    <property type="entry name" value="SET_dom"/>
</dbReference>
<dbReference type="Gene3D" id="2.170.270.10">
    <property type="entry name" value="SET domain"/>
    <property type="match status" value="1"/>
</dbReference>
<sequence>MEENRLKLLDVSNQLYKFSMERRNDKVNGTDKSIDLLTKRQKDAIDMQNEYAVRPIKLTEVKKLPPYTTWIFLDRNQRMTEDQSVVGRRRIYYDQNGGEALICSDSEEEIIEDEDEKKEFLESEDYILRLHSVFPENLVKSRRDMKFLLRERNLWRAQGIHFFIKILMQPWILSTTFFCRRCLVFDCRLHGCSQDLVFPAEKQLPWSCPEEENVPCGPHCYKLVPKSECNATVTSSMRVDPREKSVPSPDGTQAQISRKKSLGPSVRRKPKSSHSESASSNARNISESSDSETRAVQDINSVPQSSLSPKSKLSRKYGIHKRNSKRVAERVLLCMRKRQKKMVASDSDSVMSGSHGSKDMKLRSNSHKENEDSTSSSQKLKPLSVGRPRKKKPPVLDSQKIVQQEVPHGPSNEVISYRPVRSDEILRKEEFMGENVCRQDTSDGKPWKTIEKTLYEKGLEIFGRNSCLIARNLMIGMKACSEVFLYMNSSRNRMSSRAGDGVNSLLEVYSKGDCNETTGNGVRRRSRFLRRRGKVRRLKYTWKSAGYHSIRKRISERKDQPCRQFNPCGCQSACGKQCPCLVNGTCCEKYCGINAVLSCLDAQRLVRIGFEAVIVPKVSVGVVNVHALLQTVNVIQMFAGIAGCGDGTLGVPSQRGDNYECRNMKLLLKQQQRVLLGKSNVSGWGAFLKFVLDAYRKGDKLKFANHSPDPNCYAKVMMVAGDHRVGIFAKERISAGEELFYDYRYEPDRAPAWARKPEASGTKKEDAGPSSGRAKKLA</sequence>
<dbReference type="GO" id="GO:0046976">
    <property type="term" value="F:histone H3K27 methyltransferase activity"/>
    <property type="evidence" value="ECO:0007669"/>
    <property type="project" value="TreeGrafter"/>
</dbReference>
<evidence type="ECO:0000256" key="1">
    <source>
        <dbReference type="ARBA" id="ARBA00022603"/>
    </source>
</evidence>
<dbReference type="InterPro" id="IPR046341">
    <property type="entry name" value="SET_dom_sf"/>
</dbReference>
<evidence type="ECO:0000256" key="5">
    <source>
        <dbReference type="ARBA" id="ARBA00023163"/>
    </source>
</evidence>
<keyword evidence="2" id="KW-0808">Transferase</keyword>